<dbReference type="CDD" id="cd02961">
    <property type="entry name" value="PDI_a_family"/>
    <property type="match status" value="1"/>
</dbReference>
<evidence type="ECO:0000313" key="2">
    <source>
        <dbReference type="EMBL" id="CAE7338874.1"/>
    </source>
</evidence>
<reference evidence="2" key="1">
    <citation type="submission" date="2021-02" db="EMBL/GenBank/DDBJ databases">
        <authorList>
            <person name="Dougan E. K."/>
            <person name="Rhodes N."/>
            <person name="Thang M."/>
            <person name="Chan C."/>
        </authorList>
    </citation>
    <scope>NUCLEOTIDE SEQUENCE</scope>
</reference>
<organism evidence="2 3">
    <name type="scientific">Symbiodinium pilosum</name>
    <name type="common">Dinoflagellate</name>
    <dbReference type="NCBI Taxonomy" id="2952"/>
    <lineage>
        <taxon>Eukaryota</taxon>
        <taxon>Sar</taxon>
        <taxon>Alveolata</taxon>
        <taxon>Dinophyceae</taxon>
        <taxon>Suessiales</taxon>
        <taxon>Symbiodiniaceae</taxon>
        <taxon>Symbiodinium</taxon>
    </lineage>
</organism>
<dbReference type="GO" id="GO:0005783">
    <property type="term" value="C:endoplasmic reticulum"/>
    <property type="evidence" value="ECO:0007669"/>
    <property type="project" value="TreeGrafter"/>
</dbReference>
<dbReference type="Proteomes" id="UP000649617">
    <property type="component" value="Unassembled WGS sequence"/>
</dbReference>
<dbReference type="GO" id="GO:0006457">
    <property type="term" value="P:protein folding"/>
    <property type="evidence" value="ECO:0007669"/>
    <property type="project" value="TreeGrafter"/>
</dbReference>
<evidence type="ECO:0000259" key="1">
    <source>
        <dbReference type="PROSITE" id="PS51352"/>
    </source>
</evidence>
<feature type="domain" description="Thioredoxin" evidence="1">
    <location>
        <begin position="1"/>
        <end position="106"/>
    </location>
</feature>
<keyword evidence="3" id="KW-1185">Reference proteome</keyword>
<sequence length="281" mass="32208">MVNLCMDNFPKRQARKLYLVMFYSPDCAHCQTVEPHLQHIAHALQTEPDIVVGAIDCTNTSNHGVCKQHNITGYPSIFAIGWRHLVQYSGGASEAQIQSWFDKLRNKRSTRSSGGSEACPTGLFARHKSVVPLCVDHFPDEAAKHPWLVVLYKQRNDIREPVVAAAKDLGRQGRKKQKERLLNLARRYNFDVDEAHDFRDLGSSDAFVKLGALCCDCRQEEQAFCKDLHARWRSRRLPLALWMSRERQDLLEDPITARHLVWFALSHLKLVSARQHSRSEL</sequence>
<dbReference type="PANTHER" id="PTHR45672">
    <property type="entry name" value="PROTEIN DISULFIDE-ISOMERASE C17H9.14C-RELATED"/>
    <property type="match status" value="1"/>
</dbReference>
<dbReference type="Pfam" id="PF00085">
    <property type="entry name" value="Thioredoxin"/>
    <property type="match status" value="1"/>
</dbReference>
<dbReference type="InterPro" id="IPR051063">
    <property type="entry name" value="PDI"/>
</dbReference>
<dbReference type="GO" id="GO:0003756">
    <property type="term" value="F:protein disulfide isomerase activity"/>
    <property type="evidence" value="ECO:0007669"/>
    <property type="project" value="TreeGrafter"/>
</dbReference>
<dbReference type="PROSITE" id="PS51352">
    <property type="entry name" value="THIOREDOXIN_2"/>
    <property type="match status" value="1"/>
</dbReference>
<dbReference type="SUPFAM" id="SSF52833">
    <property type="entry name" value="Thioredoxin-like"/>
    <property type="match status" value="1"/>
</dbReference>
<dbReference type="EMBL" id="CAJNIZ010012836">
    <property type="protein sequence ID" value="CAE7338874.1"/>
    <property type="molecule type" value="Genomic_DNA"/>
</dbReference>
<dbReference type="InterPro" id="IPR036249">
    <property type="entry name" value="Thioredoxin-like_sf"/>
</dbReference>
<proteinExistence type="predicted"/>
<dbReference type="OrthoDB" id="16989at2759"/>
<accession>A0A812PDE5</accession>
<dbReference type="Gene3D" id="3.40.30.10">
    <property type="entry name" value="Glutaredoxin"/>
    <property type="match status" value="1"/>
</dbReference>
<evidence type="ECO:0000313" key="3">
    <source>
        <dbReference type="Proteomes" id="UP000649617"/>
    </source>
</evidence>
<dbReference type="AlphaFoldDB" id="A0A812PDE5"/>
<dbReference type="PANTHER" id="PTHR45672:SF11">
    <property type="entry name" value="PROTEIN DISULFIDE-ISOMERASE C17H9.14C"/>
    <property type="match status" value="1"/>
</dbReference>
<name>A0A812PDE5_SYMPI</name>
<gene>
    <name evidence="2" type="primary">Pdia5</name>
    <name evidence="2" type="ORF">SPIL2461_LOCUS7956</name>
</gene>
<comment type="caution">
    <text evidence="2">The sequence shown here is derived from an EMBL/GenBank/DDBJ whole genome shotgun (WGS) entry which is preliminary data.</text>
</comment>
<dbReference type="InterPro" id="IPR013766">
    <property type="entry name" value="Thioredoxin_domain"/>
</dbReference>
<protein>
    <submittedName>
        <fullName evidence="2">Pdia5 protein</fullName>
    </submittedName>
</protein>